<dbReference type="RefSeq" id="WP_147983985.1">
    <property type="nucleotide sequence ID" value="NZ_RDBM01000035.1"/>
</dbReference>
<dbReference type="Gene3D" id="3.40.50.150">
    <property type="entry name" value="Vaccinia Virus protein VP39"/>
    <property type="match status" value="1"/>
</dbReference>
<reference evidence="1" key="1">
    <citation type="submission" date="2018-10" db="EMBL/GenBank/DDBJ databases">
        <authorList>
            <person name="Hariharan J."/>
            <person name="Choudoir M.J."/>
            <person name="Diebold P."/>
            <person name="Panke-Buisse K."/>
            <person name="Campbell A.N."/>
            <person name="Buckley D.H."/>
        </authorList>
    </citation>
    <scope>NUCLEOTIDE SEQUENCE</scope>
    <source>
        <strain evidence="1">Gb1</strain>
    </source>
</reference>
<keyword evidence="1" id="KW-0808">Transferase</keyword>
<comment type="caution">
    <text evidence="1">The sequence shown here is derived from an EMBL/GenBank/DDBJ whole genome shotgun (WGS) entry which is preliminary data.</text>
</comment>
<keyword evidence="1" id="KW-0489">Methyltransferase</keyword>
<dbReference type="SUPFAM" id="SSF53335">
    <property type="entry name" value="S-adenosyl-L-methionine-dependent methyltransferases"/>
    <property type="match status" value="1"/>
</dbReference>
<organism evidence="1">
    <name type="scientific">Streptomyces sp. gb1(2016)</name>
    <dbReference type="NCBI Taxonomy" id="1828321"/>
    <lineage>
        <taxon>Bacteria</taxon>
        <taxon>Bacillati</taxon>
        <taxon>Actinomycetota</taxon>
        <taxon>Actinomycetes</taxon>
        <taxon>Kitasatosporales</taxon>
        <taxon>Streptomycetaceae</taxon>
        <taxon>Streptomyces</taxon>
    </lineage>
</organism>
<dbReference type="GO" id="GO:0032259">
    <property type="term" value="P:methylation"/>
    <property type="evidence" value="ECO:0007669"/>
    <property type="project" value="UniProtKB-KW"/>
</dbReference>
<dbReference type="PIRSF" id="PIRSF017393">
    <property type="entry name" value="MTase_SAV2177"/>
    <property type="match status" value="1"/>
</dbReference>
<dbReference type="InterPro" id="IPR006764">
    <property type="entry name" value="SAM_dep_MeTrfase_SAV2177_type"/>
</dbReference>
<evidence type="ECO:0000313" key="1">
    <source>
        <dbReference type="EMBL" id="TXS27686.1"/>
    </source>
</evidence>
<dbReference type="EMBL" id="RDBM01000035">
    <property type="protein sequence ID" value="TXS27686.1"/>
    <property type="molecule type" value="Genomic_DNA"/>
</dbReference>
<proteinExistence type="predicted"/>
<dbReference type="Pfam" id="PF04672">
    <property type="entry name" value="Methyltransf_19"/>
    <property type="match status" value="1"/>
</dbReference>
<dbReference type="AlphaFoldDB" id="A0A652KVT7"/>
<gene>
    <name evidence="1" type="ORF">EAO74_16980</name>
</gene>
<dbReference type="GO" id="GO:0008168">
    <property type="term" value="F:methyltransferase activity"/>
    <property type="evidence" value="ECO:0007669"/>
    <property type="project" value="UniProtKB-KW"/>
</dbReference>
<protein>
    <submittedName>
        <fullName evidence="1">SAM-dependent methyltransferase</fullName>
    </submittedName>
</protein>
<accession>A0A652KVT7</accession>
<sequence>MTEPGPRTVPSRVRADIAHNARVWNYWLGGRDNYSVDRVVGDRVTGLYPSIGEVARADRAFLGRVVRHLAGDAGVGQFLDIGTGLPTVDNTHEVAQHTAPDARVVYVDNDPIVLAHARSLLSSSPEGATEYIDADARDPERILRAAGHTLDLRRPVAVMMLGILNFVLDTGEARGIVTTLMDALPPGSHLVLTHPTLELGGEGNQAAMRFWNENATPPITARSRAEFASFLDGLDLLEPGIVSCSRWRAGASGRTAEVAQFGAVGRKP</sequence>
<dbReference type="InterPro" id="IPR029063">
    <property type="entry name" value="SAM-dependent_MTases_sf"/>
</dbReference>
<name>A0A652KVT7_9ACTN</name>